<name>A0A3R7M5E6_PENVA</name>
<comment type="caution">
    <text evidence="2">The sequence shown here is derived from an EMBL/GenBank/DDBJ whole genome shotgun (WGS) entry which is preliminary data.</text>
</comment>
<proteinExistence type="predicted"/>
<accession>A0A3R7M5E6</accession>
<reference evidence="2 3" key="2">
    <citation type="submission" date="2019-01" db="EMBL/GenBank/DDBJ databases">
        <title>The decoding of complex shrimp genome reveals the adaptation for benthos swimmer, frequently molting mechanism and breeding impact on genome.</title>
        <authorList>
            <person name="Sun Y."/>
            <person name="Gao Y."/>
            <person name="Yu Y."/>
        </authorList>
    </citation>
    <scope>NUCLEOTIDE SEQUENCE [LARGE SCALE GENOMIC DNA]</scope>
    <source>
        <tissue evidence="2">Muscle</tissue>
    </source>
</reference>
<evidence type="ECO:0000256" key="1">
    <source>
        <dbReference type="SAM" id="MobiDB-lite"/>
    </source>
</evidence>
<feature type="region of interest" description="Disordered" evidence="1">
    <location>
        <begin position="1"/>
        <end position="66"/>
    </location>
</feature>
<dbReference type="Proteomes" id="UP000283509">
    <property type="component" value="Unassembled WGS sequence"/>
</dbReference>
<keyword evidence="3" id="KW-1185">Reference proteome</keyword>
<dbReference type="EMBL" id="QCYY01002785">
    <property type="protein sequence ID" value="ROT67638.1"/>
    <property type="molecule type" value="Genomic_DNA"/>
</dbReference>
<reference evidence="2 3" key="1">
    <citation type="submission" date="2018-04" db="EMBL/GenBank/DDBJ databases">
        <authorList>
            <person name="Zhang X."/>
            <person name="Yuan J."/>
            <person name="Li F."/>
            <person name="Xiang J."/>
        </authorList>
    </citation>
    <scope>NUCLEOTIDE SEQUENCE [LARGE SCALE GENOMIC DNA]</scope>
    <source>
        <tissue evidence="2">Muscle</tissue>
    </source>
</reference>
<evidence type="ECO:0000313" key="3">
    <source>
        <dbReference type="Proteomes" id="UP000283509"/>
    </source>
</evidence>
<protein>
    <submittedName>
        <fullName evidence="2">Uncharacterized protein</fullName>
    </submittedName>
</protein>
<gene>
    <name evidence="2" type="ORF">C7M84_014260</name>
</gene>
<sequence>MSKPVKSPYPRAKIDLPGSYRSGPKGSQRPGRETLFPEGSNSRSRLLQQQDPSQFRYNPESVNSDKPEVSRLRRWIYRNPRRFQIIGLSLGLTIFFSRPLYDIFLREHIEGPLPVKQK</sequence>
<dbReference type="AlphaFoldDB" id="A0A3R7M5E6"/>
<evidence type="ECO:0000313" key="2">
    <source>
        <dbReference type="EMBL" id="ROT67638.1"/>
    </source>
</evidence>
<dbReference type="OrthoDB" id="3821113at2759"/>
<feature type="compositionally biased region" description="Polar residues" evidence="1">
    <location>
        <begin position="39"/>
        <end position="62"/>
    </location>
</feature>
<organism evidence="2 3">
    <name type="scientific">Penaeus vannamei</name>
    <name type="common">Whiteleg shrimp</name>
    <name type="synonym">Litopenaeus vannamei</name>
    <dbReference type="NCBI Taxonomy" id="6689"/>
    <lineage>
        <taxon>Eukaryota</taxon>
        <taxon>Metazoa</taxon>
        <taxon>Ecdysozoa</taxon>
        <taxon>Arthropoda</taxon>
        <taxon>Crustacea</taxon>
        <taxon>Multicrustacea</taxon>
        <taxon>Malacostraca</taxon>
        <taxon>Eumalacostraca</taxon>
        <taxon>Eucarida</taxon>
        <taxon>Decapoda</taxon>
        <taxon>Dendrobranchiata</taxon>
        <taxon>Penaeoidea</taxon>
        <taxon>Penaeidae</taxon>
        <taxon>Penaeus</taxon>
    </lineage>
</organism>